<dbReference type="EMBL" id="GL769058">
    <property type="protein sequence ID" value="EFZ10779.1"/>
    <property type="molecule type" value="Genomic_DNA"/>
</dbReference>
<name>E9J8S4_SOLIN</name>
<protein>
    <submittedName>
        <fullName evidence="1">Uncharacterized protein</fullName>
    </submittedName>
</protein>
<dbReference type="HOGENOM" id="CLU_2580758_0_0_1"/>
<evidence type="ECO:0000313" key="1">
    <source>
        <dbReference type="EMBL" id="EFZ10779.1"/>
    </source>
</evidence>
<feature type="non-terminal residue" evidence="1">
    <location>
        <position position="81"/>
    </location>
</feature>
<sequence length="81" mass="9558">DLFNKIRDVQNIARQNLINSKLRSKHYYDRKMRPQNFNIGDFVYMLREPLKKLITLSFATGAKITYPLATAYFTTQSRVTI</sequence>
<feature type="non-terminal residue" evidence="1">
    <location>
        <position position="1"/>
    </location>
</feature>
<dbReference type="AlphaFoldDB" id="E9J8S4"/>
<organism>
    <name type="scientific">Solenopsis invicta</name>
    <name type="common">Red imported fire ant</name>
    <name type="synonym">Solenopsis wagneri</name>
    <dbReference type="NCBI Taxonomy" id="13686"/>
    <lineage>
        <taxon>Eukaryota</taxon>
        <taxon>Metazoa</taxon>
        <taxon>Ecdysozoa</taxon>
        <taxon>Arthropoda</taxon>
        <taxon>Hexapoda</taxon>
        <taxon>Insecta</taxon>
        <taxon>Pterygota</taxon>
        <taxon>Neoptera</taxon>
        <taxon>Endopterygota</taxon>
        <taxon>Hymenoptera</taxon>
        <taxon>Apocrita</taxon>
        <taxon>Aculeata</taxon>
        <taxon>Formicoidea</taxon>
        <taxon>Formicidae</taxon>
        <taxon>Myrmicinae</taxon>
        <taxon>Solenopsis</taxon>
    </lineage>
</organism>
<accession>E9J8S4</accession>
<reference evidence="1" key="1">
    <citation type="journal article" date="2011" name="Proc. Natl. Acad. Sci. U.S.A.">
        <title>The genome of the fire ant Solenopsis invicta.</title>
        <authorList>
            <person name="Wurm Y."/>
            <person name="Wang J."/>
            <person name="Riba-Grognuz O."/>
            <person name="Corona M."/>
            <person name="Nygaard S."/>
            <person name="Hunt B.G."/>
            <person name="Ingram K.K."/>
            <person name="Falquet L."/>
            <person name="Nipitwattanaphon M."/>
            <person name="Gotzek D."/>
            <person name="Dijkstra M.B."/>
            <person name="Oettler J."/>
            <person name="Comtesse F."/>
            <person name="Shih C.J."/>
            <person name="Wu W.J."/>
            <person name="Yang C.C."/>
            <person name="Thomas J."/>
            <person name="Beaudoing E."/>
            <person name="Pradervand S."/>
            <person name="Flegel V."/>
            <person name="Cook E.D."/>
            <person name="Fabbretti R."/>
            <person name="Stockinger H."/>
            <person name="Long L."/>
            <person name="Farmerie W.G."/>
            <person name="Oakey J."/>
            <person name="Boomsma J.J."/>
            <person name="Pamilo P."/>
            <person name="Yi S.V."/>
            <person name="Heinze J."/>
            <person name="Goodisman M.A."/>
            <person name="Farinelli L."/>
            <person name="Harshman K."/>
            <person name="Hulo N."/>
            <person name="Cerutti L."/>
            <person name="Xenarios I."/>
            <person name="Shoemaker D."/>
            <person name="Keller L."/>
        </authorList>
    </citation>
    <scope>NUCLEOTIDE SEQUENCE [LARGE SCALE GENOMIC DNA]</scope>
</reference>
<gene>
    <name evidence="1" type="ORF">SINV_05867</name>
</gene>
<proteinExistence type="predicted"/>